<dbReference type="EMBL" id="JBHLYQ010000008">
    <property type="protein sequence ID" value="MFC0080899.1"/>
    <property type="molecule type" value="Genomic_DNA"/>
</dbReference>
<dbReference type="SUPFAM" id="SSF53383">
    <property type="entry name" value="PLP-dependent transferases"/>
    <property type="match status" value="1"/>
</dbReference>
<evidence type="ECO:0000313" key="4">
    <source>
        <dbReference type="Proteomes" id="UP001589788"/>
    </source>
</evidence>
<protein>
    <submittedName>
        <fullName evidence="3">Aminomethyl-transferring glycine dehydrogenase subunit GcvPA</fullName>
        <ecNumber evidence="3">1.4.4.2</ecNumber>
    </submittedName>
</protein>
<dbReference type="Proteomes" id="UP001589788">
    <property type="component" value="Unassembled WGS sequence"/>
</dbReference>
<gene>
    <name evidence="3" type="primary">gcvPA</name>
    <name evidence="3" type="ORF">ACFFRE_01845</name>
</gene>
<dbReference type="RefSeq" id="WP_377787584.1">
    <property type="nucleotide sequence ID" value="NZ_JBHLYQ010000008.1"/>
</dbReference>
<dbReference type="NCBIfam" id="NF001696">
    <property type="entry name" value="PRK00451.1"/>
    <property type="match status" value="1"/>
</dbReference>
<name>A0ABV6BZP3_9ACTN</name>
<keyword evidence="1 3" id="KW-0560">Oxidoreductase</keyword>
<organism evidence="3 4">
    <name type="scientific">Aciditerrimonas ferrireducens</name>
    <dbReference type="NCBI Taxonomy" id="667306"/>
    <lineage>
        <taxon>Bacteria</taxon>
        <taxon>Bacillati</taxon>
        <taxon>Actinomycetota</taxon>
        <taxon>Acidimicrobiia</taxon>
        <taxon>Acidimicrobiales</taxon>
        <taxon>Acidimicrobiaceae</taxon>
        <taxon>Aciditerrimonas</taxon>
    </lineage>
</organism>
<dbReference type="Gene3D" id="3.90.1150.10">
    <property type="entry name" value="Aspartate Aminotransferase, domain 1"/>
    <property type="match status" value="1"/>
</dbReference>
<accession>A0ABV6BZP3</accession>
<dbReference type="GO" id="GO:0004375">
    <property type="term" value="F:glycine dehydrogenase (decarboxylating) activity"/>
    <property type="evidence" value="ECO:0007669"/>
    <property type="project" value="UniProtKB-EC"/>
</dbReference>
<feature type="domain" description="Glycine cleavage system P-protein N-terminal" evidence="2">
    <location>
        <begin position="4"/>
        <end position="439"/>
    </location>
</feature>
<dbReference type="InterPro" id="IPR023010">
    <property type="entry name" value="GcvPA"/>
</dbReference>
<dbReference type="InterPro" id="IPR015422">
    <property type="entry name" value="PyrdxlP-dep_Trfase_small"/>
</dbReference>
<sequence>MPGYWPHTEDEIQAMLADLGLGSLEELFAMVPPTLRLAGLAPLPPGRPEPDVLAGLRRLARRNRAVGEDLVCFAGAGAYDREIPPVTSALGSRPEFVTSYTPYQPEVSQGVLQLLFEFQTLLVRLTGMEVANASLYDGAASLVEAVHLAVGATGRHAVWVSQGVHPSWRQVLATMAAGPGYELVTVPLVEGRSRLDLPEGAPPPAAIVVAQPNHLGCVEDLGALRAACDETGALAVVTLDPVAAGVLRAPGELGADLVVGEGQPLGVPLSFGGPYLGLFAARARDARRLPGRLVGETVDQEGRRAYVTTLRTREQDIRRERATSNVCTNQTLLALVAAIQLAWLGPTGLAAVATRSAQGAHYCRDQLREVAGLRPLVEAPFLYEFAVHLPVPAELAIERLADEGFLGGVALDPELAPDGHGLLVAVTERRTREEIDRFAAALAKVVR</sequence>
<dbReference type="PANTHER" id="PTHR42806">
    <property type="entry name" value="GLYCINE CLEAVAGE SYSTEM P-PROTEIN"/>
    <property type="match status" value="1"/>
</dbReference>
<reference evidence="3 4" key="1">
    <citation type="submission" date="2024-09" db="EMBL/GenBank/DDBJ databases">
        <authorList>
            <person name="Sun Q."/>
            <person name="Mori K."/>
        </authorList>
    </citation>
    <scope>NUCLEOTIDE SEQUENCE [LARGE SCALE GENOMIC DNA]</scope>
    <source>
        <strain evidence="3 4">JCM 15389</strain>
    </source>
</reference>
<dbReference type="PANTHER" id="PTHR42806:SF1">
    <property type="entry name" value="GLYCINE DEHYDROGENASE (DECARBOXYLATING)"/>
    <property type="match status" value="1"/>
</dbReference>
<proteinExistence type="predicted"/>
<evidence type="ECO:0000313" key="3">
    <source>
        <dbReference type="EMBL" id="MFC0080899.1"/>
    </source>
</evidence>
<evidence type="ECO:0000259" key="2">
    <source>
        <dbReference type="Pfam" id="PF02347"/>
    </source>
</evidence>
<dbReference type="InterPro" id="IPR049315">
    <property type="entry name" value="GDC-P_N"/>
</dbReference>
<dbReference type="PIRSF" id="PIRSF006815">
    <property type="entry name" value="GcvPA"/>
    <property type="match status" value="1"/>
</dbReference>
<dbReference type="InterPro" id="IPR015424">
    <property type="entry name" value="PyrdxlP-dep_Trfase"/>
</dbReference>
<dbReference type="EC" id="1.4.4.2" evidence="3"/>
<dbReference type="Pfam" id="PF02347">
    <property type="entry name" value="GDC-P"/>
    <property type="match status" value="1"/>
</dbReference>
<dbReference type="Gene3D" id="3.40.640.10">
    <property type="entry name" value="Type I PLP-dependent aspartate aminotransferase-like (Major domain)"/>
    <property type="match status" value="1"/>
</dbReference>
<dbReference type="InterPro" id="IPR015421">
    <property type="entry name" value="PyrdxlP-dep_Trfase_major"/>
</dbReference>
<keyword evidence="4" id="KW-1185">Reference proteome</keyword>
<evidence type="ECO:0000256" key="1">
    <source>
        <dbReference type="ARBA" id="ARBA00023002"/>
    </source>
</evidence>
<comment type="caution">
    <text evidence="3">The sequence shown here is derived from an EMBL/GenBank/DDBJ whole genome shotgun (WGS) entry which is preliminary data.</text>
</comment>